<keyword evidence="4" id="KW-0028">Amino-acid biosynthesis</keyword>
<feature type="region of interest" description="Disordered" evidence="13">
    <location>
        <begin position="308"/>
        <end position="333"/>
    </location>
</feature>
<evidence type="ECO:0000256" key="2">
    <source>
        <dbReference type="ARBA" id="ARBA00009732"/>
    </source>
</evidence>
<dbReference type="EMBL" id="ADBL01002709">
    <property type="status" value="NOT_ANNOTATED_CDS"/>
    <property type="molecule type" value="Genomic_DNA"/>
</dbReference>
<dbReference type="Gene3D" id="3.40.50.620">
    <property type="entry name" value="HUPs"/>
    <property type="match status" value="1"/>
</dbReference>
<keyword evidence="5" id="KW-0521">NADP</keyword>
<dbReference type="SUPFAM" id="SSF52402">
    <property type="entry name" value="Adenine nucleotide alpha hydrolases-like"/>
    <property type="match status" value="1"/>
</dbReference>
<proteinExistence type="inferred from homology"/>
<dbReference type="VEuPathDB" id="FungiDB:MAPG_11010"/>
<dbReference type="NCBIfam" id="NF002537">
    <property type="entry name" value="PRK02090.1"/>
    <property type="match status" value="1"/>
</dbReference>
<evidence type="ECO:0000256" key="9">
    <source>
        <dbReference type="ARBA" id="ARBA00052536"/>
    </source>
</evidence>
<keyword evidence="7" id="KW-0486">Methionine biosynthesis</keyword>
<evidence type="ECO:0000256" key="3">
    <source>
        <dbReference type="ARBA" id="ARBA00013096"/>
    </source>
</evidence>
<evidence type="ECO:0000313" key="15">
    <source>
        <dbReference type="EMBL" id="KLU92063.1"/>
    </source>
</evidence>
<dbReference type="EC" id="1.8.4.8" evidence="3"/>
<comment type="similarity">
    <text evidence="2">Belongs to the PAPS reductase family. CysH subfamily.</text>
</comment>
<dbReference type="Proteomes" id="UP000011715">
    <property type="component" value="Unassembled WGS sequence"/>
</dbReference>
<dbReference type="GO" id="GO:0006750">
    <property type="term" value="P:glutathione biosynthetic process"/>
    <property type="evidence" value="ECO:0007669"/>
    <property type="project" value="EnsemblFungi"/>
</dbReference>
<dbReference type="GO" id="GO:0005737">
    <property type="term" value="C:cytoplasm"/>
    <property type="evidence" value="ECO:0007669"/>
    <property type="project" value="TreeGrafter"/>
</dbReference>
<evidence type="ECO:0000256" key="12">
    <source>
        <dbReference type="ARBA" id="ARBA00082553"/>
    </source>
</evidence>
<evidence type="ECO:0000256" key="11">
    <source>
        <dbReference type="ARBA" id="ARBA00082472"/>
    </source>
</evidence>
<dbReference type="HAMAP" id="MF_00063">
    <property type="entry name" value="CysH"/>
    <property type="match status" value="1"/>
</dbReference>
<name>A0A0C4EE45_MAGP6</name>
<comment type="pathway">
    <text evidence="1">Sulfur metabolism; hydrogen sulfide biosynthesis; sulfite from sulfate: step 3/3.</text>
</comment>
<evidence type="ECO:0000256" key="4">
    <source>
        <dbReference type="ARBA" id="ARBA00022605"/>
    </source>
</evidence>
<organism evidence="16 17">
    <name type="scientific">Magnaporthiopsis poae (strain ATCC 64411 / 73-15)</name>
    <name type="common">Kentucky bluegrass fungus</name>
    <name type="synonym">Magnaporthe poae</name>
    <dbReference type="NCBI Taxonomy" id="644358"/>
    <lineage>
        <taxon>Eukaryota</taxon>
        <taxon>Fungi</taxon>
        <taxon>Dikarya</taxon>
        <taxon>Ascomycota</taxon>
        <taxon>Pezizomycotina</taxon>
        <taxon>Sordariomycetes</taxon>
        <taxon>Sordariomycetidae</taxon>
        <taxon>Magnaporthales</taxon>
        <taxon>Magnaporthaceae</taxon>
        <taxon>Magnaporthiopsis</taxon>
    </lineage>
</organism>
<feature type="domain" description="Phosphoadenosine phosphosulphate reductase" evidence="14">
    <location>
        <begin position="81"/>
        <end position="263"/>
    </location>
</feature>
<evidence type="ECO:0000313" key="16">
    <source>
        <dbReference type="EnsemblFungi" id="MAPG_11010T0"/>
    </source>
</evidence>
<reference evidence="15" key="2">
    <citation type="submission" date="2010-05" db="EMBL/GenBank/DDBJ databases">
        <title>The Genome Sequence of Magnaporthe poae strain ATCC 64411.</title>
        <authorList>
            <consortium name="The Broad Institute Genome Sequencing Platform"/>
            <consortium name="Broad Institute Genome Sequencing Center for Infectious Disease"/>
            <person name="Ma L.-J."/>
            <person name="Dead R."/>
            <person name="Young S."/>
            <person name="Zeng Q."/>
            <person name="Koehrsen M."/>
            <person name="Alvarado L."/>
            <person name="Berlin A."/>
            <person name="Chapman S.B."/>
            <person name="Chen Z."/>
            <person name="Freedman E."/>
            <person name="Gellesch M."/>
            <person name="Goldberg J."/>
            <person name="Griggs A."/>
            <person name="Gujja S."/>
            <person name="Heilman E.R."/>
            <person name="Heiman D."/>
            <person name="Hepburn T."/>
            <person name="Howarth C."/>
            <person name="Jen D."/>
            <person name="Larson L."/>
            <person name="Mehta T."/>
            <person name="Neiman D."/>
            <person name="Pearson M."/>
            <person name="Roberts A."/>
            <person name="Saif S."/>
            <person name="Shea T."/>
            <person name="Shenoy N."/>
            <person name="Sisk P."/>
            <person name="Stolte C."/>
            <person name="Sykes S."/>
            <person name="Walk T."/>
            <person name="White J."/>
            <person name="Yandava C."/>
            <person name="Haas B."/>
            <person name="Nusbaum C."/>
            <person name="Birren B."/>
        </authorList>
    </citation>
    <scope>NUCLEOTIDE SEQUENCE</scope>
    <source>
        <strain evidence="15">ATCC 64411</strain>
    </source>
</reference>
<dbReference type="OMA" id="PIARWTQ"/>
<reference evidence="15" key="3">
    <citation type="submission" date="2011-03" db="EMBL/GenBank/DDBJ databases">
        <title>Annotation of Magnaporthe poae ATCC 64411.</title>
        <authorList>
            <person name="Ma L.-J."/>
            <person name="Dead R."/>
            <person name="Young S.K."/>
            <person name="Zeng Q."/>
            <person name="Gargeya S."/>
            <person name="Fitzgerald M."/>
            <person name="Haas B."/>
            <person name="Abouelleil A."/>
            <person name="Alvarado L."/>
            <person name="Arachchi H.M."/>
            <person name="Berlin A."/>
            <person name="Brown A."/>
            <person name="Chapman S.B."/>
            <person name="Chen Z."/>
            <person name="Dunbar C."/>
            <person name="Freedman E."/>
            <person name="Gearin G."/>
            <person name="Gellesch M."/>
            <person name="Goldberg J."/>
            <person name="Griggs A."/>
            <person name="Gujja S."/>
            <person name="Heiman D."/>
            <person name="Howarth C."/>
            <person name="Larson L."/>
            <person name="Lui A."/>
            <person name="MacDonald P.J.P."/>
            <person name="Mehta T."/>
            <person name="Montmayeur A."/>
            <person name="Murphy C."/>
            <person name="Neiman D."/>
            <person name="Pearson M."/>
            <person name="Priest M."/>
            <person name="Roberts A."/>
            <person name="Saif S."/>
            <person name="Shea T."/>
            <person name="Shenoy N."/>
            <person name="Sisk P."/>
            <person name="Stolte C."/>
            <person name="Sykes S."/>
            <person name="Yandava C."/>
            <person name="Wortman J."/>
            <person name="Nusbaum C."/>
            <person name="Birren B."/>
        </authorList>
    </citation>
    <scope>NUCLEOTIDE SEQUENCE</scope>
    <source>
        <strain evidence="15">ATCC 64411</strain>
    </source>
</reference>
<evidence type="ECO:0000256" key="1">
    <source>
        <dbReference type="ARBA" id="ARBA00004848"/>
    </source>
</evidence>
<dbReference type="NCBIfam" id="TIGR00434">
    <property type="entry name" value="cysH"/>
    <property type="match status" value="1"/>
</dbReference>
<dbReference type="GO" id="GO:0009086">
    <property type="term" value="P:methionine biosynthetic process"/>
    <property type="evidence" value="ECO:0007669"/>
    <property type="project" value="UniProtKB-KW"/>
</dbReference>
<keyword evidence="17" id="KW-1185">Reference proteome</keyword>
<dbReference type="eggNOG" id="KOG0189">
    <property type="taxonomic scope" value="Eukaryota"/>
</dbReference>
<dbReference type="EMBL" id="GL876979">
    <property type="protein sequence ID" value="KLU92063.1"/>
    <property type="molecule type" value="Genomic_DNA"/>
</dbReference>
<feature type="region of interest" description="Disordered" evidence="13">
    <location>
        <begin position="1"/>
        <end position="43"/>
    </location>
</feature>
<keyword evidence="6" id="KW-0560">Oxidoreductase</keyword>
<dbReference type="InterPro" id="IPR014729">
    <property type="entry name" value="Rossmann-like_a/b/a_fold"/>
</dbReference>
<comment type="catalytic activity">
    <reaction evidence="9">
        <text>[thioredoxin]-disulfide + sulfite + adenosine 3',5'-bisphosphate + 2 H(+) = [thioredoxin]-dithiol + 3'-phosphoadenylyl sulfate</text>
        <dbReference type="Rhea" id="RHEA:11724"/>
        <dbReference type="Rhea" id="RHEA-COMP:10698"/>
        <dbReference type="Rhea" id="RHEA-COMP:10700"/>
        <dbReference type="ChEBI" id="CHEBI:15378"/>
        <dbReference type="ChEBI" id="CHEBI:17359"/>
        <dbReference type="ChEBI" id="CHEBI:29950"/>
        <dbReference type="ChEBI" id="CHEBI:50058"/>
        <dbReference type="ChEBI" id="CHEBI:58339"/>
        <dbReference type="ChEBI" id="CHEBI:58343"/>
        <dbReference type="EC" id="1.8.4.8"/>
    </reaction>
</comment>
<reference evidence="17" key="1">
    <citation type="submission" date="2010-05" db="EMBL/GenBank/DDBJ databases">
        <title>The genome sequence of Magnaporthe poae strain ATCC 64411.</title>
        <authorList>
            <person name="Ma L.-J."/>
            <person name="Dead R."/>
            <person name="Young S."/>
            <person name="Zeng Q."/>
            <person name="Koehrsen M."/>
            <person name="Alvarado L."/>
            <person name="Berlin A."/>
            <person name="Chapman S.B."/>
            <person name="Chen Z."/>
            <person name="Freedman E."/>
            <person name="Gellesch M."/>
            <person name="Goldberg J."/>
            <person name="Griggs A."/>
            <person name="Gujja S."/>
            <person name="Heilman E.R."/>
            <person name="Heiman D."/>
            <person name="Hepburn T."/>
            <person name="Howarth C."/>
            <person name="Jen D."/>
            <person name="Larson L."/>
            <person name="Mehta T."/>
            <person name="Neiman D."/>
            <person name="Pearson M."/>
            <person name="Roberts A."/>
            <person name="Saif S."/>
            <person name="Shea T."/>
            <person name="Shenoy N."/>
            <person name="Sisk P."/>
            <person name="Stolte C."/>
            <person name="Sykes S."/>
            <person name="Walk T."/>
            <person name="White J."/>
            <person name="Yandava C."/>
            <person name="Haas B."/>
            <person name="Nusbaum C."/>
            <person name="Birren B."/>
        </authorList>
    </citation>
    <scope>NUCLEOTIDE SEQUENCE [LARGE SCALE GENOMIC DNA]</scope>
    <source>
        <strain evidence="17">ATCC 64411 / 73-15</strain>
    </source>
</reference>
<reference evidence="16" key="5">
    <citation type="submission" date="2015-06" db="UniProtKB">
        <authorList>
            <consortium name="EnsemblFungi"/>
        </authorList>
    </citation>
    <scope>IDENTIFICATION</scope>
    <source>
        <strain evidence="16">ATCC 64411</strain>
    </source>
</reference>
<dbReference type="AlphaFoldDB" id="A0A0C4EE45"/>
<evidence type="ECO:0000256" key="5">
    <source>
        <dbReference type="ARBA" id="ARBA00022857"/>
    </source>
</evidence>
<evidence type="ECO:0000256" key="10">
    <source>
        <dbReference type="ARBA" id="ARBA00078053"/>
    </source>
</evidence>
<evidence type="ECO:0000256" key="7">
    <source>
        <dbReference type="ARBA" id="ARBA00023167"/>
    </source>
</evidence>
<protein>
    <recommendedName>
        <fullName evidence="3">phosphoadenylyl-sulfate reductase (thioredoxin)</fullName>
        <ecNumber evidence="3">1.8.4.8</ecNumber>
    </recommendedName>
    <alternativeName>
        <fullName evidence="10">3'-phosphoadenylylsulfate reductase</fullName>
    </alternativeName>
    <alternativeName>
        <fullName evidence="12">PAPS reductase, thioredoxin dependent</fullName>
    </alternativeName>
    <alternativeName>
        <fullName evidence="11">PAdoPS reductase</fullName>
    </alternativeName>
</protein>
<dbReference type="PANTHER" id="PTHR46509">
    <property type="entry name" value="PHOSPHOADENOSINE PHOSPHOSULFATE REDUCTASE"/>
    <property type="match status" value="1"/>
</dbReference>
<accession>A0A0C4EE45</accession>
<dbReference type="InterPro" id="IPR002500">
    <property type="entry name" value="PAPS_reduct_dom"/>
</dbReference>
<dbReference type="InterPro" id="IPR004511">
    <property type="entry name" value="PAPS/APS_Rdtase"/>
</dbReference>
<evidence type="ECO:0000256" key="6">
    <source>
        <dbReference type="ARBA" id="ARBA00023002"/>
    </source>
</evidence>
<dbReference type="EnsemblFungi" id="MAPG_11010T0">
    <property type="protein sequence ID" value="MAPG_11010T0"/>
    <property type="gene ID" value="MAPG_11010"/>
</dbReference>
<feature type="compositionally biased region" description="Polar residues" evidence="13">
    <location>
        <begin position="1"/>
        <end position="17"/>
    </location>
</feature>
<dbReference type="OrthoDB" id="7869097at2759"/>
<dbReference type="Pfam" id="PF01507">
    <property type="entry name" value="PAPS_reduct"/>
    <property type="match status" value="1"/>
</dbReference>
<feature type="compositionally biased region" description="Low complexity" evidence="13">
    <location>
        <begin position="313"/>
        <end position="333"/>
    </location>
</feature>
<evidence type="ECO:0000313" key="17">
    <source>
        <dbReference type="Proteomes" id="UP000011715"/>
    </source>
</evidence>
<evidence type="ECO:0000259" key="14">
    <source>
        <dbReference type="Pfam" id="PF01507"/>
    </source>
</evidence>
<dbReference type="GO" id="GO:0004604">
    <property type="term" value="F:phosphoadenylyl-sulfate reductase (thioredoxin) activity"/>
    <property type="evidence" value="ECO:0007669"/>
    <property type="project" value="UniProtKB-EC"/>
</dbReference>
<sequence>MSSITMTQTLSLESSPRLQPLDNKSEDAADVESGYGSATSSTPSLPLISLTSPHLRHLNDQLEKMHPVEILRFCRILFPNLYQTTAFGLTGLVTMDMLSKIEKESPGSSRPVDLIFLDTLYHFEETYRLVEKVSARYSNLKVHTFRPAGCETVAEFEAQYGAKLYDLSSEWYDWVAKVEPQQRAYSELNVAAVLTGRRRSQGGQRNSIPVIEVEDETGVIKINPLVAWSFQQVQQYIKDNDVPYNELLDRGYKSVGDWHSTSPVAAGEDERAGRWKGQAKTECGIHNKKSRYAQFLEEADRQAKLAEEVKKQAVAAPSSSSTTVAPAPVVNSA</sequence>
<dbReference type="GO" id="GO:0019344">
    <property type="term" value="P:cysteine biosynthetic process"/>
    <property type="evidence" value="ECO:0007669"/>
    <property type="project" value="UniProtKB-KW"/>
</dbReference>
<dbReference type="PANTHER" id="PTHR46509:SF1">
    <property type="entry name" value="PHOSPHOADENOSINE PHOSPHOSULFATE REDUCTASE"/>
    <property type="match status" value="1"/>
</dbReference>
<gene>
    <name evidence="15" type="ORF">MAPG_11010</name>
</gene>
<dbReference type="STRING" id="644358.A0A0C4EE45"/>
<dbReference type="InterPro" id="IPR011800">
    <property type="entry name" value="PAPS_reductase_CysH"/>
</dbReference>
<reference evidence="16" key="4">
    <citation type="journal article" date="2015" name="G3 (Bethesda)">
        <title>Genome sequences of three phytopathogenic species of the Magnaporthaceae family of fungi.</title>
        <authorList>
            <person name="Okagaki L.H."/>
            <person name="Nunes C.C."/>
            <person name="Sailsbery J."/>
            <person name="Clay B."/>
            <person name="Brown D."/>
            <person name="John T."/>
            <person name="Oh Y."/>
            <person name="Young N."/>
            <person name="Fitzgerald M."/>
            <person name="Haas B.J."/>
            <person name="Zeng Q."/>
            <person name="Young S."/>
            <person name="Adiconis X."/>
            <person name="Fan L."/>
            <person name="Levin J.Z."/>
            <person name="Mitchell T.K."/>
            <person name="Okubara P.A."/>
            <person name="Farman M.L."/>
            <person name="Kohn L.M."/>
            <person name="Birren B."/>
            <person name="Ma L.-J."/>
            <person name="Dean R.A."/>
        </authorList>
    </citation>
    <scope>NUCLEOTIDE SEQUENCE</scope>
    <source>
        <strain evidence="16">ATCC 64411 / 73-15</strain>
    </source>
</reference>
<evidence type="ECO:0000256" key="13">
    <source>
        <dbReference type="SAM" id="MobiDB-lite"/>
    </source>
</evidence>
<dbReference type="FunFam" id="3.40.50.620:FF:000151">
    <property type="entry name" value="Phosphoadenosine phosphosulfate reductase"/>
    <property type="match status" value="1"/>
</dbReference>
<dbReference type="NCBIfam" id="TIGR02057">
    <property type="entry name" value="PAPS_reductase"/>
    <property type="match status" value="1"/>
</dbReference>
<dbReference type="CDD" id="cd23945">
    <property type="entry name" value="PAPS_reductase"/>
    <property type="match status" value="1"/>
</dbReference>
<evidence type="ECO:0000256" key="8">
    <source>
        <dbReference type="ARBA" id="ARBA00023192"/>
    </source>
</evidence>
<dbReference type="GO" id="GO:0019379">
    <property type="term" value="P:sulfate assimilation, phosphoadenylyl sulfate reduction by phosphoadenylyl-sulfate reductase (thioredoxin)"/>
    <property type="evidence" value="ECO:0007669"/>
    <property type="project" value="EnsemblFungi"/>
</dbReference>
<keyword evidence="8" id="KW-0198">Cysteine biosynthesis</keyword>